<protein>
    <recommendedName>
        <fullName evidence="1">Protein inscuteable homologue C-terminal domain-containing protein</fullName>
    </recommendedName>
</protein>
<dbReference type="InterPro" id="IPR011989">
    <property type="entry name" value="ARM-like"/>
</dbReference>
<dbReference type="SUPFAM" id="SSF48371">
    <property type="entry name" value="ARM repeat"/>
    <property type="match status" value="1"/>
</dbReference>
<dbReference type="InterPro" id="IPR016024">
    <property type="entry name" value="ARM-type_fold"/>
</dbReference>
<dbReference type="InterPro" id="IPR045789">
    <property type="entry name" value="Insc_C"/>
</dbReference>
<dbReference type="EMBL" id="KZ308212">
    <property type="protein sequence ID" value="KAG8224822.1"/>
    <property type="molecule type" value="Genomic_DNA"/>
</dbReference>
<evidence type="ECO:0000313" key="2">
    <source>
        <dbReference type="EMBL" id="KAG8224822.1"/>
    </source>
</evidence>
<keyword evidence="3" id="KW-1185">Reference proteome</keyword>
<dbReference type="OrthoDB" id="5796379at2759"/>
<dbReference type="SMART" id="SM00185">
    <property type="entry name" value="ARM"/>
    <property type="match status" value="4"/>
</dbReference>
<dbReference type="GO" id="GO:0008093">
    <property type="term" value="F:cytoskeletal anchor activity"/>
    <property type="evidence" value="ECO:0007669"/>
    <property type="project" value="TreeGrafter"/>
</dbReference>
<dbReference type="CDD" id="cd21966">
    <property type="entry name" value="INSC_LBD"/>
    <property type="match status" value="1"/>
</dbReference>
<proteinExistence type="predicted"/>
<dbReference type="InterPro" id="IPR000225">
    <property type="entry name" value="Armadillo"/>
</dbReference>
<dbReference type="PANTHER" id="PTHR21386">
    <property type="entry name" value="INSCUTEABLE"/>
    <property type="match status" value="1"/>
</dbReference>
<dbReference type="InterPro" id="IPR038205">
    <property type="entry name" value="INSC_LBD_sf"/>
</dbReference>
<organism evidence="2 3">
    <name type="scientific">Ladona fulva</name>
    <name type="common">Scarce chaser dragonfly</name>
    <name type="synonym">Libellula fulva</name>
    <dbReference type="NCBI Taxonomy" id="123851"/>
    <lineage>
        <taxon>Eukaryota</taxon>
        <taxon>Metazoa</taxon>
        <taxon>Ecdysozoa</taxon>
        <taxon>Arthropoda</taxon>
        <taxon>Hexapoda</taxon>
        <taxon>Insecta</taxon>
        <taxon>Pterygota</taxon>
        <taxon>Palaeoptera</taxon>
        <taxon>Odonata</taxon>
        <taxon>Epiprocta</taxon>
        <taxon>Anisoptera</taxon>
        <taxon>Libelluloidea</taxon>
        <taxon>Libellulidae</taxon>
        <taxon>Ladona</taxon>
    </lineage>
</organism>
<dbReference type="Proteomes" id="UP000792457">
    <property type="component" value="Unassembled WGS sequence"/>
</dbReference>
<accession>A0A8K0JY85</accession>
<dbReference type="GO" id="GO:0000132">
    <property type="term" value="P:establishment of mitotic spindle orientation"/>
    <property type="evidence" value="ECO:0007669"/>
    <property type="project" value="TreeGrafter"/>
</dbReference>
<dbReference type="GO" id="GO:0045179">
    <property type="term" value="C:apical cortex"/>
    <property type="evidence" value="ECO:0007669"/>
    <property type="project" value="TreeGrafter"/>
</dbReference>
<dbReference type="GO" id="GO:0045176">
    <property type="term" value="P:apical protein localization"/>
    <property type="evidence" value="ECO:0007669"/>
    <property type="project" value="TreeGrafter"/>
</dbReference>
<dbReference type="AlphaFoldDB" id="A0A8K0JY85"/>
<reference evidence="2" key="1">
    <citation type="submission" date="2013-04" db="EMBL/GenBank/DDBJ databases">
        <authorList>
            <person name="Qu J."/>
            <person name="Murali S.C."/>
            <person name="Bandaranaike D."/>
            <person name="Bellair M."/>
            <person name="Blankenburg K."/>
            <person name="Chao H."/>
            <person name="Dinh H."/>
            <person name="Doddapaneni H."/>
            <person name="Downs B."/>
            <person name="Dugan-Rocha S."/>
            <person name="Elkadiri S."/>
            <person name="Gnanaolivu R.D."/>
            <person name="Hernandez B."/>
            <person name="Javaid M."/>
            <person name="Jayaseelan J.C."/>
            <person name="Lee S."/>
            <person name="Li M."/>
            <person name="Ming W."/>
            <person name="Munidasa M."/>
            <person name="Muniz J."/>
            <person name="Nguyen L."/>
            <person name="Ongeri F."/>
            <person name="Osuji N."/>
            <person name="Pu L.-L."/>
            <person name="Puazo M."/>
            <person name="Qu C."/>
            <person name="Quiroz J."/>
            <person name="Raj R."/>
            <person name="Weissenberger G."/>
            <person name="Xin Y."/>
            <person name="Zou X."/>
            <person name="Han Y."/>
            <person name="Richards S."/>
            <person name="Worley K."/>
            <person name="Muzny D."/>
            <person name="Gibbs R."/>
        </authorList>
    </citation>
    <scope>NUCLEOTIDE SEQUENCE</scope>
    <source>
        <strain evidence="2">Sampled in the wild</strain>
    </source>
</reference>
<dbReference type="PANTHER" id="PTHR21386:SF0">
    <property type="entry name" value="PROTEIN INSCUTEABLE HOMOLOG"/>
    <property type="match status" value="1"/>
</dbReference>
<dbReference type="Pfam" id="PF19427">
    <property type="entry name" value="Insc_C"/>
    <property type="match status" value="1"/>
</dbReference>
<evidence type="ECO:0000313" key="3">
    <source>
        <dbReference type="Proteomes" id="UP000792457"/>
    </source>
</evidence>
<dbReference type="GO" id="GO:0008356">
    <property type="term" value="P:asymmetric cell division"/>
    <property type="evidence" value="ECO:0007669"/>
    <property type="project" value="InterPro"/>
</dbReference>
<gene>
    <name evidence="2" type="ORF">J437_LFUL002269</name>
</gene>
<sequence>MKRPAWFRCRSSRPSGRRDPVTVWLTEIAALCEPECMATLQSKSLLPPGTSAGGACDLPALTLVADARNAVRTLQLRAHVISAEFVKLCQQMEQGSLDQAPPLVQSLVGHVTEFVRGCHGGAAVCAKDCCSEEESALLTACDRLRFAAVPSLMPLDPEEIAGHVASLGHAFTHVVDLVLSREIQVLVTVLEDADSELAQRSALSGLAALGLEGAHLSRLVAQCGGVRALLSVAIDSRSSPVRATALRALATICCVAEAVREFEKAGGVEIIADVLTESGRETASGKRRRSEMEASEAAAVLAQITAPWMEDNDSVEGLVEHIRPIVHALARLVEETRSTETLLLAAAALANLTFMEPRAVWPLVESGAAQKLLEAVRAAGPRIPASVFLREQAATLIANMAAVPETRTHLAGSGDSSGRTVTALLCFLQVRHSPLQRVNEISAAERLQQKSAIALSRLCSDPEVSKQVVEMQGVSRLVRLCVDERERNHSDGVLIACLAALRKISANCGTKVIEDLGAMDLVEPRLLDSFLLYSSRQESYV</sequence>
<evidence type="ECO:0000259" key="1">
    <source>
        <dbReference type="Pfam" id="PF19427"/>
    </source>
</evidence>
<dbReference type="Gene3D" id="6.20.200.10">
    <property type="entry name" value="Inscuteable LGN-binding domain"/>
    <property type="match status" value="1"/>
</dbReference>
<feature type="domain" description="Protein inscuteable homologue C-terminal" evidence="1">
    <location>
        <begin position="77"/>
        <end position="541"/>
    </location>
</feature>
<comment type="caution">
    <text evidence="2">The sequence shown here is derived from an EMBL/GenBank/DDBJ whole genome shotgun (WGS) entry which is preliminary data.</text>
</comment>
<dbReference type="InterPro" id="IPR039921">
    <property type="entry name" value="Inscuteable"/>
</dbReference>
<dbReference type="GO" id="GO:0009786">
    <property type="term" value="P:regulation of asymmetric cell division"/>
    <property type="evidence" value="ECO:0007669"/>
    <property type="project" value="TreeGrafter"/>
</dbReference>
<dbReference type="Gene3D" id="1.25.10.10">
    <property type="entry name" value="Leucine-rich Repeat Variant"/>
    <property type="match status" value="2"/>
</dbReference>
<reference evidence="2" key="2">
    <citation type="submission" date="2017-10" db="EMBL/GenBank/DDBJ databases">
        <title>Ladona fulva Genome sequencing and assembly.</title>
        <authorList>
            <person name="Murali S."/>
            <person name="Richards S."/>
            <person name="Bandaranaike D."/>
            <person name="Bellair M."/>
            <person name="Blankenburg K."/>
            <person name="Chao H."/>
            <person name="Dinh H."/>
            <person name="Doddapaneni H."/>
            <person name="Dugan-Rocha S."/>
            <person name="Elkadiri S."/>
            <person name="Gnanaolivu R."/>
            <person name="Hernandez B."/>
            <person name="Skinner E."/>
            <person name="Javaid M."/>
            <person name="Lee S."/>
            <person name="Li M."/>
            <person name="Ming W."/>
            <person name="Munidasa M."/>
            <person name="Muniz J."/>
            <person name="Nguyen L."/>
            <person name="Hughes D."/>
            <person name="Osuji N."/>
            <person name="Pu L.-L."/>
            <person name="Puazo M."/>
            <person name="Qu C."/>
            <person name="Quiroz J."/>
            <person name="Raj R."/>
            <person name="Weissenberger G."/>
            <person name="Xin Y."/>
            <person name="Zou X."/>
            <person name="Han Y."/>
            <person name="Worley K."/>
            <person name="Muzny D."/>
            <person name="Gibbs R."/>
        </authorList>
    </citation>
    <scope>NUCLEOTIDE SEQUENCE</scope>
    <source>
        <strain evidence="2">Sampled in the wild</strain>
    </source>
</reference>
<name>A0A8K0JY85_LADFU</name>